<gene>
    <name evidence="2" type="ORF">EIP91_012245</name>
</gene>
<dbReference type="AlphaFoldDB" id="A0A4R0RUU7"/>
<keyword evidence="3" id="KW-1185">Reference proteome</keyword>
<dbReference type="Proteomes" id="UP000292702">
    <property type="component" value="Unassembled WGS sequence"/>
</dbReference>
<evidence type="ECO:0000313" key="2">
    <source>
        <dbReference type="EMBL" id="TCD67548.1"/>
    </source>
</evidence>
<accession>A0A4R0RUU7</accession>
<proteinExistence type="predicted"/>
<feature type="compositionally biased region" description="Basic and acidic residues" evidence="1">
    <location>
        <begin position="217"/>
        <end position="235"/>
    </location>
</feature>
<feature type="compositionally biased region" description="Basic residues" evidence="1">
    <location>
        <begin position="134"/>
        <end position="144"/>
    </location>
</feature>
<dbReference type="OrthoDB" id="2803273at2759"/>
<evidence type="ECO:0000256" key="1">
    <source>
        <dbReference type="SAM" id="MobiDB-lite"/>
    </source>
</evidence>
<reference evidence="2 3" key="1">
    <citation type="submission" date="2018-11" db="EMBL/GenBank/DDBJ databases">
        <title>Genome assembly of Steccherinum ochraceum LE-BIN_3174, the white-rot fungus of the Steccherinaceae family (The Residual Polyporoid clade, Polyporales, Basidiomycota).</title>
        <authorList>
            <person name="Fedorova T.V."/>
            <person name="Glazunova O.A."/>
            <person name="Landesman E.O."/>
            <person name="Moiseenko K.V."/>
            <person name="Psurtseva N.V."/>
            <person name="Savinova O.S."/>
            <person name="Shakhova N.V."/>
            <person name="Tyazhelova T.V."/>
            <person name="Vasina D.V."/>
        </authorList>
    </citation>
    <scope>NUCLEOTIDE SEQUENCE [LARGE SCALE GENOMIC DNA]</scope>
    <source>
        <strain evidence="2 3">LE-BIN_3174</strain>
    </source>
</reference>
<comment type="caution">
    <text evidence="2">The sequence shown here is derived from an EMBL/GenBank/DDBJ whole genome shotgun (WGS) entry which is preliminary data.</text>
</comment>
<organism evidence="2 3">
    <name type="scientific">Steccherinum ochraceum</name>
    <dbReference type="NCBI Taxonomy" id="92696"/>
    <lineage>
        <taxon>Eukaryota</taxon>
        <taxon>Fungi</taxon>
        <taxon>Dikarya</taxon>
        <taxon>Basidiomycota</taxon>
        <taxon>Agaricomycotina</taxon>
        <taxon>Agaricomycetes</taxon>
        <taxon>Polyporales</taxon>
        <taxon>Steccherinaceae</taxon>
        <taxon>Steccherinum</taxon>
    </lineage>
</organism>
<feature type="region of interest" description="Disordered" evidence="1">
    <location>
        <begin position="423"/>
        <end position="469"/>
    </location>
</feature>
<dbReference type="EMBL" id="RWJN01000093">
    <property type="protein sequence ID" value="TCD67548.1"/>
    <property type="molecule type" value="Genomic_DNA"/>
</dbReference>
<evidence type="ECO:0000313" key="3">
    <source>
        <dbReference type="Proteomes" id="UP000292702"/>
    </source>
</evidence>
<feature type="compositionally biased region" description="Polar residues" evidence="1">
    <location>
        <begin position="100"/>
        <end position="109"/>
    </location>
</feature>
<sequence length="511" mass="53619">MTTYLTTLANTLNRVRSLSGHSESVAVAMKDATEVGSEVEEAAATPATDKAHEEMNIWLDGDTIRPLDVPQPTTYAEATNLALRYPKFASQILALPLDTKPNSAPTTDPTAFPDNAENLTPPRRESANPASRQSNRKGSAKRGRGSGAKRSPLTPRRPPSDLEDARTPPIIATATNVPSEATPGQKVAHTSSAPNWALAPGPSPMAEGPAAAAETAPKQRRDSNNVKKTATETPRRVNHTSDAPKPSAVSGAPQSPGELASAPANTLGDLRVYPDRGDQSLLATSLGPAESLLSKLPNGGRWFNGGAGAPQATEVDALVAALQAARVAAAPDTAAPVVASTNEVTDAPRQESRAKDVPLEWLVDKKALHDSGMSPTDLTRGGWGRGRGRQRPPIPRMSSGSPPPFLPAGFRASPPQMFAAGPGSVRGKRAPSPVMPARRASPFDMGTKLQRPDSAQARVPQGKGQGADSDRWITLDEVCAQYPKQPAVTCASPQPGNPRPRKITNGRDNGL</sequence>
<feature type="region of interest" description="Disordered" evidence="1">
    <location>
        <begin position="370"/>
        <end position="402"/>
    </location>
</feature>
<feature type="region of interest" description="Disordered" evidence="1">
    <location>
        <begin position="99"/>
        <end position="263"/>
    </location>
</feature>
<feature type="region of interest" description="Disordered" evidence="1">
    <location>
        <begin position="486"/>
        <end position="511"/>
    </location>
</feature>
<protein>
    <submittedName>
        <fullName evidence="2">Uncharacterized protein</fullName>
    </submittedName>
</protein>
<feature type="compositionally biased region" description="Low complexity" evidence="1">
    <location>
        <begin position="204"/>
        <end position="216"/>
    </location>
</feature>
<name>A0A4R0RUU7_9APHY</name>